<protein>
    <recommendedName>
        <fullName evidence="1">DUF2059 domain-containing protein</fullName>
    </recommendedName>
</protein>
<feature type="domain" description="DUF2059" evidence="1">
    <location>
        <begin position="123"/>
        <end position="179"/>
    </location>
</feature>
<keyword evidence="3" id="KW-1185">Reference proteome</keyword>
<proteinExistence type="predicted"/>
<evidence type="ECO:0000313" key="2">
    <source>
        <dbReference type="EMBL" id="MDQ0509960.1"/>
    </source>
</evidence>
<dbReference type="Pfam" id="PF09832">
    <property type="entry name" value="DUF2059"/>
    <property type="match status" value="1"/>
</dbReference>
<evidence type="ECO:0000313" key="3">
    <source>
        <dbReference type="Proteomes" id="UP001235094"/>
    </source>
</evidence>
<dbReference type="Proteomes" id="UP001235094">
    <property type="component" value="Unassembled WGS sequence"/>
</dbReference>
<dbReference type="RefSeq" id="WP_306888687.1">
    <property type="nucleotide sequence ID" value="NZ_JAUSVR010000002.1"/>
</dbReference>
<sequence>MRRIGAGLAAVILAPVMLAPVILAPVMLAGGPALAQQQPAAPFQLAQATPAAGAKAPEPSAGQLKLARELLSANGEASSFDSLIPGIIDQAAGSFVQANPDLIRDLREVAKSLAPEYEARRAEITDILARAYASQFSETELNDLLTFYRSAVGRKFVERRQQVLDDGLRGIQAWSSRFSREMEGRVRDEMKKRGFTI</sequence>
<organism evidence="2 3">
    <name type="scientific">Ancylobacter amanitiformis</name>
    <dbReference type="NCBI Taxonomy" id="217069"/>
    <lineage>
        <taxon>Bacteria</taxon>
        <taxon>Pseudomonadati</taxon>
        <taxon>Pseudomonadota</taxon>
        <taxon>Alphaproteobacteria</taxon>
        <taxon>Hyphomicrobiales</taxon>
        <taxon>Xanthobacteraceae</taxon>
        <taxon>Ancylobacter</taxon>
    </lineage>
</organism>
<dbReference type="InterPro" id="IPR018637">
    <property type="entry name" value="DUF2059"/>
</dbReference>
<gene>
    <name evidence="2" type="ORF">QOZ99_000841</name>
</gene>
<reference evidence="2 3" key="1">
    <citation type="submission" date="2023-07" db="EMBL/GenBank/DDBJ databases">
        <title>Genomic Encyclopedia of Type Strains, Phase IV (KMG-IV): sequencing the most valuable type-strain genomes for metagenomic binning, comparative biology and taxonomic classification.</title>
        <authorList>
            <person name="Goeker M."/>
        </authorList>
    </citation>
    <scope>NUCLEOTIDE SEQUENCE [LARGE SCALE GENOMIC DNA]</scope>
    <source>
        <strain evidence="2 3">DSM 15561</strain>
    </source>
</reference>
<accession>A0ABU0LMN6</accession>
<name>A0ABU0LMN6_9HYPH</name>
<comment type="caution">
    <text evidence="2">The sequence shown here is derived from an EMBL/GenBank/DDBJ whole genome shotgun (WGS) entry which is preliminary data.</text>
</comment>
<dbReference type="EMBL" id="JAUSVR010000002">
    <property type="protein sequence ID" value="MDQ0509960.1"/>
    <property type="molecule type" value="Genomic_DNA"/>
</dbReference>
<evidence type="ECO:0000259" key="1">
    <source>
        <dbReference type="Pfam" id="PF09832"/>
    </source>
</evidence>